<evidence type="ECO:0000313" key="2">
    <source>
        <dbReference type="Proteomes" id="UP000515899"/>
    </source>
</evidence>
<gene>
    <name evidence="1" type="primary">77</name>
    <name evidence="1" type="ORF">SEA_YORKONYX_77</name>
</gene>
<evidence type="ECO:0000313" key="1">
    <source>
        <dbReference type="EMBL" id="QNJ58398.1"/>
    </source>
</evidence>
<dbReference type="EMBL" id="MT723941">
    <property type="protein sequence ID" value="QNJ58398.1"/>
    <property type="molecule type" value="Genomic_DNA"/>
</dbReference>
<keyword evidence="2" id="KW-1185">Reference proteome</keyword>
<reference evidence="1 2" key="1">
    <citation type="submission" date="2020-07" db="EMBL/GenBank/DDBJ databases">
        <authorList>
            <person name="Bortz R.L."/>
            <person name="Albanowski M.L."/>
            <person name="Bains A."/>
            <person name="Bellamkonda B.D."/>
            <person name="Forbes S.A."/>
            <person name="Garner G.K."/>
            <person name="Gay E.L."/>
            <person name="Kasibhatla N.P."/>
            <person name="Pedlow M.R."/>
            <person name="Riley H.L."/>
            <person name="Trexler J."/>
            <person name="Butela K.A."/>
            <person name="Garlena R.A."/>
            <person name="Russell D.A."/>
            <person name="Pope W.H."/>
            <person name="Jacobs-Sera D."/>
            <person name="Hatfull G.F."/>
        </authorList>
    </citation>
    <scope>NUCLEOTIDE SEQUENCE [LARGE SCALE GENOMIC DNA]</scope>
</reference>
<dbReference type="Proteomes" id="UP000515899">
    <property type="component" value="Segment"/>
</dbReference>
<dbReference type="RefSeq" id="YP_010001786.1">
    <property type="nucleotide sequence ID" value="NC_053236.1"/>
</dbReference>
<dbReference type="GeneID" id="63026293"/>
<protein>
    <submittedName>
        <fullName evidence="1">Uncharacterized protein</fullName>
    </submittedName>
</protein>
<proteinExistence type="predicted"/>
<dbReference type="KEGG" id="vg:63026293"/>
<sequence>MSRVGRWVPATCSDSDRIHRGRDDLGALQGLTEMHDDGEMHYMRVWGTLVGEPVLRDVRDITADTRDEGGTCEHWVWQDGGHDE</sequence>
<accession>A0A7G8LMC6</accession>
<organism evidence="1 2">
    <name type="scientific">Gordonia phage YorkOnyx</name>
    <dbReference type="NCBI Taxonomy" id="2762402"/>
    <lineage>
        <taxon>Viruses</taxon>
        <taxon>Duplodnaviria</taxon>
        <taxon>Heunggongvirae</taxon>
        <taxon>Uroviricota</taxon>
        <taxon>Caudoviricetes</taxon>
        <taxon>Stackebrandtviridae</taxon>
        <taxon>Schenleyvirinae</taxon>
        <taxon>Kroosvirus</taxon>
        <taxon>Kroosvirus yorkonyx</taxon>
    </lineage>
</organism>
<name>A0A7G8LMC6_9CAUD</name>